<dbReference type="EMBL" id="BLXT01004673">
    <property type="protein sequence ID" value="GFO16534.1"/>
    <property type="molecule type" value="Genomic_DNA"/>
</dbReference>
<evidence type="ECO:0000313" key="3">
    <source>
        <dbReference type="Proteomes" id="UP000735302"/>
    </source>
</evidence>
<comment type="caution">
    <text evidence="2">The sequence shown here is derived from an EMBL/GenBank/DDBJ whole genome shotgun (WGS) entry which is preliminary data.</text>
</comment>
<organism evidence="2 3">
    <name type="scientific">Plakobranchus ocellatus</name>
    <dbReference type="NCBI Taxonomy" id="259542"/>
    <lineage>
        <taxon>Eukaryota</taxon>
        <taxon>Metazoa</taxon>
        <taxon>Spiralia</taxon>
        <taxon>Lophotrochozoa</taxon>
        <taxon>Mollusca</taxon>
        <taxon>Gastropoda</taxon>
        <taxon>Heterobranchia</taxon>
        <taxon>Euthyneura</taxon>
        <taxon>Panpulmonata</taxon>
        <taxon>Sacoglossa</taxon>
        <taxon>Placobranchoidea</taxon>
        <taxon>Plakobranchidae</taxon>
        <taxon>Plakobranchus</taxon>
    </lineage>
</organism>
<feature type="region of interest" description="Disordered" evidence="1">
    <location>
        <begin position="56"/>
        <end position="89"/>
    </location>
</feature>
<evidence type="ECO:0000313" key="2">
    <source>
        <dbReference type="EMBL" id="GFO16534.1"/>
    </source>
</evidence>
<evidence type="ECO:0000256" key="1">
    <source>
        <dbReference type="SAM" id="MobiDB-lite"/>
    </source>
</evidence>
<protein>
    <submittedName>
        <fullName evidence="2">Uncharacterized protein</fullName>
    </submittedName>
</protein>
<gene>
    <name evidence="2" type="ORF">PoB_004303900</name>
</gene>
<reference evidence="2 3" key="1">
    <citation type="journal article" date="2021" name="Elife">
        <title>Chloroplast acquisition without the gene transfer in kleptoplastic sea slugs, Plakobranchus ocellatus.</title>
        <authorList>
            <person name="Maeda T."/>
            <person name="Takahashi S."/>
            <person name="Yoshida T."/>
            <person name="Shimamura S."/>
            <person name="Takaki Y."/>
            <person name="Nagai Y."/>
            <person name="Toyoda A."/>
            <person name="Suzuki Y."/>
            <person name="Arimoto A."/>
            <person name="Ishii H."/>
            <person name="Satoh N."/>
            <person name="Nishiyama T."/>
            <person name="Hasebe M."/>
            <person name="Maruyama T."/>
            <person name="Minagawa J."/>
            <person name="Obokata J."/>
            <person name="Shigenobu S."/>
        </authorList>
    </citation>
    <scope>NUCLEOTIDE SEQUENCE [LARGE SCALE GENOMIC DNA]</scope>
</reference>
<proteinExistence type="predicted"/>
<name>A0AAV4B8U4_9GAST</name>
<sequence length="116" mass="12029">MNNSTSTSGTSTPVLSISTISTNTTLSIRDINTSILYIRDINNSSLSIRDIETALSPSGTSTTALSPSGTSTTALSPTTRISKTSTTPSSICTLSSNSTFSPFLQPHQLAHHSGPP</sequence>
<keyword evidence="3" id="KW-1185">Reference proteome</keyword>
<dbReference type="Proteomes" id="UP000735302">
    <property type="component" value="Unassembled WGS sequence"/>
</dbReference>
<dbReference type="AlphaFoldDB" id="A0AAV4B8U4"/>
<accession>A0AAV4B8U4</accession>